<dbReference type="InterPro" id="IPR049627">
    <property type="entry name" value="SLX8"/>
</dbReference>
<feature type="compositionally biased region" description="Polar residues" evidence="4">
    <location>
        <begin position="10"/>
        <end position="21"/>
    </location>
</feature>
<evidence type="ECO:0000256" key="3">
    <source>
        <dbReference type="ARBA" id="ARBA00022833"/>
    </source>
</evidence>
<feature type="region of interest" description="Disordered" evidence="4">
    <location>
        <begin position="376"/>
        <end position="415"/>
    </location>
</feature>
<feature type="compositionally biased region" description="Polar residues" evidence="4">
    <location>
        <begin position="109"/>
        <end position="147"/>
    </location>
</feature>
<accession>A0AAX4JT25</accession>
<feature type="compositionally biased region" description="Polar residues" evidence="4">
    <location>
        <begin position="405"/>
        <end position="415"/>
    </location>
</feature>
<dbReference type="GO" id="GO:0061630">
    <property type="term" value="F:ubiquitin protein ligase activity"/>
    <property type="evidence" value="ECO:0007669"/>
    <property type="project" value="InterPro"/>
</dbReference>
<dbReference type="PROSITE" id="PS00518">
    <property type="entry name" value="ZF_RING_1"/>
    <property type="match status" value="1"/>
</dbReference>
<reference evidence="6 7" key="1">
    <citation type="submission" date="2024-01" db="EMBL/GenBank/DDBJ databases">
        <title>Comparative genomics of Cryptococcus and Kwoniella reveals pathogenesis evolution and contrasting modes of karyotype evolution via chromosome fusion or intercentromeric recombination.</title>
        <authorList>
            <person name="Coelho M.A."/>
            <person name="David-Palma M."/>
            <person name="Shea T."/>
            <person name="Bowers K."/>
            <person name="McGinley-Smith S."/>
            <person name="Mohammad A.W."/>
            <person name="Gnirke A."/>
            <person name="Yurkov A.M."/>
            <person name="Nowrousian M."/>
            <person name="Sun S."/>
            <person name="Cuomo C.A."/>
            <person name="Heitman J."/>
        </authorList>
    </citation>
    <scope>NUCLEOTIDE SEQUENCE [LARGE SCALE GENOMIC DNA]</scope>
    <source>
        <strain evidence="6 7">CBS 6074</strain>
    </source>
</reference>
<dbReference type="RefSeq" id="XP_066074376.1">
    <property type="nucleotide sequence ID" value="XM_066218279.1"/>
</dbReference>
<protein>
    <recommendedName>
        <fullName evidence="5">RING-type domain-containing protein</fullName>
    </recommendedName>
</protein>
<dbReference type="SUPFAM" id="SSF57850">
    <property type="entry name" value="RING/U-box"/>
    <property type="match status" value="1"/>
</dbReference>
<dbReference type="EMBL" id="CP144100">
    <property type="protein sequence ID" value="WWC87613.1"/>
    <property type="molecule type" value="Genomic_DNA"/>
</dbReference>
<dbReference type="InterPro" id="IPR001841">
    <property type="entry name" value="Znf_RING"/>
</dbReference>
<dbReference type="InterPro" id="IPR013083">
    <property type="entry name" value="Znf_RING/FYVE/PHD"/>
</dbReference>
<dbReference type="Proteomes" id="UP001355207">
    <property type="component" value="Chromosome 3"/>
</dbReference>
<dbReference type="Gene3D" id="3.30.40.10">
    <property type="entry name" value="Zinc/RING finger domain, C3HC4 (zinc finger)"/>
    <property type="match status" value="1"/>
</dbReference>
<feature type="compositionally biased region" description="Polar residues" evidence="4">
    <location>
        <begin position="162"/>
        <end position="179"/>
    </location>
</feature>
<dbReference type="GO" id="GO:0006511">
    <property type="term" value="P:ubiquitin-dependent protein catabolic process"/>
    <property type="evidence" value="ECO:0007669"/>
    <property type="project" value="TreeGrafter"/>
</dbReference>
<dbReference type="PANTHER" id="PTHR47094">
    <property type="entry name" value="ELFLESS, ISOFORM B"/>
    <property type="match status" value="1"/>
</dbReference>
<keyword evidence="3" id="KW-0862">Zinc</keyword>
<proteinExistence type="predicted"/>
<dbReference type="GO" id="GO:0140082">
    <property type="term" value="F:SUMO-ubiquitin ligase activity"/>
    <property type="evidence" value="ECO:0007669"/>
    <property type="project" value="TreeGrafter"/>
</dbReference>
<evidence type="ECO:0000256" key="1">
    <source>
        <dbReference type="ARBA" id="ARBA00022723"/>
    </source>
</evidence>
<dbReference type="GO" id="GO:0008270">
    <property type="term" value="F:zinc ion binding"/>
    <property type="evidence" value="ECO:0007669"/>
    <property type="project" value="UniProtKB-KW"/>
</dbReference>
<keyword evidence="2" id="KW-0863">Zinc-finger</keyword>
<feature type="compositionally biased region" description="Low complexity" evidence="4">
    <location>
        <begin position="53"/>
        <end position="85"/>
    </location>
</feature>
<dbReference type="GeneID" id="91093175"/>
<evidence type="ECO:0000256" key="2">
    <source>
        <dbReference type="ARBA" id="ARBA00022771"/>
    </source>
</evidence>
<dbReference type="Pfam" id="PF00097">
    <property type="entry name" value="zf-C3HC4"/>
    <property type="match status" value="1"/>
</dbReference>
<feature type="region of interest" description="Disordered" evidence="4">
    <location>
        <begin position="200"/>
        <end position="285"/>
    </location>
</feature>
<evidence type="ECO:0000313" key="7">
    <source>
        <dbReference type="Proteomes" id="UP001355207"/>
    </source>
</evidence>
<name>A0AAX4JT25_9TREE</name>
<dbReference type="PANTHER" id="PTHR47094:SF1">
    <property type="entry name" value="RING-TYPE E3 UBIQUITIN TRANSFERASE"/>
    <property type="match status" value="1"/>
</dbReference>
<sequence>MRSPLRPTRNRLSNSPKSPNSELRPKPTVADIELAPRRRLRDGSTSSRGKSPASRTSRRGTSVSSTTTTASSRASRANSSNPNRNVISTLNDRRSNIMLGQNRSRRDSIASTSVISESDSGSYVPSRSNINSRESSLTPPSQSEIPQSSTSRKRSRSHTHSPIQEQDSAIQSEQDTTADAQAMRDRIDRFMAPIRRQHIPYLNYGPNSNLGPKPQTPERNQRNGSSSITSRTSDSDPDFIETQTSRRYTTAEKGKGRAQITSTPIEIESSSEEPDTSLEHEGDESIQFINITQKRKREDGVHEEEIDELDSDDDDVNMVDAKEVEEEESLAGGYTCPVCFCPPSQAVMTPCGHILCAQCLHSSLISAIGRLSNPYPDLHGHGHGPRGGRNGSRGGRGRGRHTRNSSDFTPAQNQHIIHRSNMTVSMWGPGPTAWTKDLLQQYWQHHCIITCEKQLSKNGVDKSEWEAIKDLQIPKLDDIKVEQKLKSLWRLEDHWVVEGECPVCRNPLPGGYGPPDTGIGGIIPLQARLSTYKNDTKRRR</sequence>
<evidence type="ECO:0000256" key="4">
    <source>
        <dbReference type="SAM" id="MobiDB-lite"/>
    </source>
</evidence>
<dbReference type="InterPro" id="IPR017907">
    <property type="entry name" value="Znf_RING_CS"/>
</dbReference>
<gene>
    <name evidence="6" type="ORF">L201_002503</name>
</gene>
<organism evidence="6 7">
    <name type="scientific">Kwoniella dendrophila CBS 6074</name>
    <dbReference type="NCBI Taxonomy" id="1295534"/>
    <lineage>
        <taxon>Eukaryota</taxon>
        <taxon>Fungi</taxon>
        <taxon>Dikarya</taxon>
        <taxon>Basidiomycota</taxon>
        <taxon>Agaricomycotina</taxon>
        <taxon>Tremellomycetes</taxon>
        <taxon>Tremellales</taxon>
        <taxon>Cryptococcaceae</taxon>
        <taxon>Kwoniella</taxon>
    </lineage>
</organism>
<feature type="compositionally biased region" description="Acidic residues" evidence="4">
    <location>
        <begin position="269"/>
        <end position="284"/>
    </location>
</feature>
<keyword evidence="7" id="KW-1185">Reference proteome</keyword>
<keyword evidence="1" id="KW-0479">Metal-binding</keyword>
<dbReference type="SMART" id="SM00184">
    <property type="entry name" value="RING"/>
    <property type="match status" value="1"/>
</dbReference>
<dbReference type="AlphaFoldDB" id="A0AAX4JT25"/>
<dbReference type="GO" id="GO:0033768">
    <property type="term" value="C:SUMO-targeted ubiquitin ligase complex"/>
    <property type="evidence" value="ECO:0007669"/>
    <property type="project" value="TreeGrafter"/>
</dbReference>
<feature type="domain" description="RING-type" evidence="5">
    <location>
        <begin position="336"/>
        <end position="504"/>
    </location>
</feature>
<dbReference type="GO" id="GO:0032183">
    <property type="term" value="F:SUMO binding"/>
    <property type="evidence" value="ECO:0007669"/>
    <property type="project" value="TreeGrafter"/>
</dbReference>
<dbReference type="InterPro" id="IPR018957">
    <property type="entry name" value="Znf_C3HC4_RING-type"/>
</dbReference>
<feature type="region of interest" description="Disordered" evidence="4">
    <location>
        <begin position="1"/>
        <end position="179"/>
    </location>
</feature>
<evidence type="ECO:0000259" key="5">
    <source>
        <dbReference type="SMART" id="SM00184"/>
    </source>
</evidence>
<evidence type="ECO:0000313" key="6">
    <source>
        <dbReference type="EMBL" id="WWC87613.1"/>
    </source>
</evidence>